<evidence type="ECO:0000256" key="2">
    <source>
        <dbReference type="ARBA" id="ARBA00022692"/>
    </source>
</evidence>
<dbReference type="InterPro" id="IPR001828">
    <property type="entry name" value="ANF_lig-bd_rcpt"/>
</dbReference>
<dbReference type="Pfam" id="PF00003">
    <property type="entry name" value="7tm_3"/>
    <property type="match status" value="1"/>
</dbReference>
<feature type="transmembrane region" description="Helical" evidence="9">
    <location>
        <begin position="675"/>
        <end position="698"/>
    </location>
</feature>
<feature type="transmembrane region" description="Helical" evidence="9">
    <location>
        <begin position="475"/>
        <end position="492"/>
    </location>
</feature>
<evidence type="ECO:0000256" key="6">
    <source>
        <dbReference type="ARBA" id="ARBA00023170"/>
    </source>
</evidence>
<evidence type="ECO:0000256" key="4">
    <source>
        <dbReference type="ARBA" id="ARBA00023040"/>
    </source>
</evidence>
<dbReference type="RefSeq" id="XP_028134776.1">
    <property type="nucleotide sequence ID" value="XM_028278975.1"/>
</dbReference>
<dbReference type="Pfam" id="PF01094">
    <property type="entry name" value="ANF_receptor"/>
    <property type="match status" value="1"/>
</dbReference>
<keyword evidence="4" id="KW-0297">G-protein coupled receptor</keyword>
<dbReference type="AlphaFoldDB" id="A0A6P7FG10"/>
<keyword evidence="7" id="KW-0325">Glycoprotein</keyword>
<dbReference type="InterPro" id="IPR017978">
    <property type="entry name" value="GPCR_3_C"/>
</dbReference>
<feature type="domain" description="G-protein coupled receptors family 3 profile" evidence="10">
    <location>
        <begin position="483"/>
        <end position="699"/>
    </location>
</feature>
<dbReference type="SUPFAM" id="SSF53822">
    <property type="entry name" value="Periplasmic binding protein-like I"/>
    <property type="match status" value="1"/>
</dbReference>
<feature type="transmembrane region" description="Helical" evidence="9">
    <location>
        <begin position="433"/>
        <end position="455"/>
    </location>
</feature>
<dbReference type="FunCoup" id="A0A6P7FG10">
    <property type="interactions" value="39"/>
</dbReference>
<feature type="transmembrane region" description="Helical" evidence="9">
    <location>
        <begin position="554"/>
        <end position="575"/>
    </location>
</feature>
<evidence type="ECO:0000256" key="9">
    <source>
        <dbReference type="SAM" id="Phobius"/>
    </source>
</evidence>
<keyword evidence="8" id="KW-0807">Transducer</keyword>
<dbReference type="InterPro" id="IPR028082">
    <property type="entry name" value="Peripla_BP_I"/>
</dbReference>
<feature type="transmembrane region" description="Helical" evidence="9">
    <location>
        <begin position="512"/>
        <end position="533"/>
    </location>
</feature>
<dbReference type="PROSITE" id="PS50259">
    <property type="entry name" value="G_PROTEIN_RECEP_F3_4"/>
    <property type="match status" value="1"/>
</dbReference>
<proteinExistence type="predicted"/>
<dbReference type="InParanoid" id="A0A6P7FG10"/>
<dbReference type="GO" id="GO:0007214">
    <property type="term" value="P:gamma-aminobutyric acid signaling pathway"/>
    <property type="evidence" value="ECO:0007669"/>
    <property type="project" value="TreeGrafter"/>
</dbReference>
<evidence type="ECO:0000313" key="11">
    <source>
        <dbReference type="RefSeq" id="XP_028134776.1"/>
    </source>
</evidence>
<evidence type="ECO:0000256" key="1">
    <source>
        <dbReference type="ARBA" id="ARBA00004141"/>
    </source>
</evidence>
<dbReference type="InterPro" id="IPR002455">
    <property type="entry name" value="GPCR3_GABA-B"/>
</dbReference>
<dbReference type="GO" id="GO:0038039">
    <property type="term" value="C:G protein-coupled receptor heterodimeric complex"/>
    <property type="evidence" value="ECO:0007669"/>
    <property type="project" value="TreeGrafter"/>
</dbReference>
<dbReference type="PRINTS" id="PR01176">
    <property type="entry name" value="GABABRECEPTR"/>
</dbReference>
<comment type="subcellular location">
    <subcellularLocation>
        <location evidence="1">Membrane</location>
        <topology evidence="1">Multi-pass membrane protein</topology>
    </subcellularLocation>
</comment>
<dbReference type="OrthoDB" id="411630at2759"/>
<dbReference type="InterPro" id="IPR000337">
    <property type="entry name" value="GPCR_3"/>
</dbReference>
<protein>
    <submittedName>
        <fullName evidence="11">Gamma-aminobutyric acid type B receptor subunit 2-like</fullName>
    </submittedName>
</protein>
<name>A0A6P7FG10_DIAVI</name>
<keyword evidence="5 9" id="KW-0472">Membrane</keyword>
<evidence type="ECO:0000256" key="8">
    <source>
        <dbReference type="ARBA" id="ARBA00023224"/>
    </source>
</evidence>
<keyword evidence="6" id="KW-0675">Receptor</keyword>
<keyword evidence="3 9" id="KW-1133">Transmembrane helix</keyword>
<dbReference type="CDD" id="cd15047">
    <property type="entry name" value="7tmC_GABA-B-like"/>
    <property type="match status" value="1"/>
</dbReference>
<evidence type="ECO:0000256" key="3">
    <source>
        <dbReference type="ARBA" id="ARBA00022989"/>
    </source>
</evidence>
<dbReference type="GO" id="GO:0004965">
    <property type="term" value="F:G protein-coupled GABA receptor activity"/>
    <property type="evidence" value="ECO:0007669"/>
    <property type="project" value="InterPro"/>
</dbReference>
<sequence length="772" mass="88339">MDWYLESGTNESYITTNDNDTQKLYILGLFELSTKWGKRLEGSHEMLGAQLAVKHINSLNMLGNYKLELLVNDTMCDPGVGMDRLFHALYSKHAIFMVLGSRCSNVTEKLAHIVSYWNIIQISFGSTSPSLSDRNKFPLFFRTATTDSSHNTAKVQFVKEFGWKVVATFTENENAFLLPVNHLIADLERADVQCIASLTFSLDNYREQLEVLKNLNVRIIFGSFSAEMNHKIICAVQEMGMLDKYVWILQQRKTFNLNISQSCVLQEDTSGIITMSNYDHTDDCLSISTKDPEFLKEIEMLRRFKSPFPRLTYDAVTAIFHALEGLEINDWFEVKDGLYYLKKAVVKQLVQNMNSLTFVGLSGAVRLSGGERIANSMIRQFQGGALKIVAIFDSIKNQLNFSCDQCRKMIWKNNEVPLARRTLRVSKIKIPNVVFIAIILFSVFGIAASISFLYFNLRFKRKKFVKLSSPNLTNITVLGCILVYLSVVVLGFNNSSTYLSRYFDTFCSVRVFLLSTGFSLTFGSIMAKTYRVHRLFTFLESGLLRDKLLKDKQLIALIFVPIIFDGFILTLWLTIDPLRRDVYNLTKEISFGEKGVDYQPQVEMCNSHNITGWYMALLGYKTMFILMGTYMAWKTRHIKIPILNDSQYIGICIYITVFSTIIVIVSSFVSNQNIILTYIIQSVSILTATTVIMFLMFLPIIKSVFGKLDNTDPIMQSMGLTSVSNTRRFIFNDSKEVLNRLEIQNKVHRCRLMKLDSEILYLENVLRSSDKL</sequence>
<keyword evidence="2 9" id="KW-0812">Transmembrane</keyword>
<feature type="transmembrane region" description="Helical" evidence="9">
    <location>
        <begin position="648"/>
        <end position="669"/>
    </location>
</feature>
<dbReference type="PRINTS" id="PR00248">
    <property type="entry name" value="GPCRMGR"/>
</dbReference>
<gene>
    <name evidence="11" type="primary">LOC114329765</name>
</gene>
<dbReference type="PRINTS" id="PR01177">
    <property type="entry name" value="GABAB1RECPTR"/>
</dbReference>
<dbReference type="PANTHER" id="PTHR10519:SF46">
    <property type="entry name" value="METABOTROPIC GABA-B RECEPTOR SUBTYPE 3, ISOFORM A"/>
    <property type="match status" value="1"/>
</dbReference>
<dbReference type="Gene3D" id="3.40.50.2300">
    <property type="match status" value="2"/>
</dbReference>
<feature type="transmembrane region" description="Helical" evidence="9">
    <location>
        <begin position="613"/>
        <end position="633"/>
    </location>
</feature>
<dbReference type="FunFam" id="3.40.50.2300:FF:000751">
    <property type="match status" value="1"/>
</dbReference>
<evidence type="ECO:0000256" key="7">
    <source>
        <dbReference type="ARBA" id="ARBA00023180"/>
    </source>
</evidence>
<accession>A0A6P7FG10</accession>
<organism evidence="11">
    <name type="scientific">Diabrotica virgifera virgifera</name>
    <name type="common">western corn rootworm</name>
    <dbReference type="NCBI Taxonomy" id="50390"/>
    <lineage>
        <taxon>Eukaryota</taxon>
        <taxon>Metazoa</taxon>
        <taxon>Ecdysozoa</taxon>
        <taxon>Arthropoda</taxon>
        <taxon>Hexapoda</taxon>
        <taxon>Insecta</taxon>
        <taxon>Pterygota</taxon>
        <taxon>Neoptera</taxon>
        <taxon>Endopterygota</taxon>
        <taxon>Coleoptera</taxon>
        <taxon>Polyphaga</taxon>
        <taxon>Cucujiformia</taxon>
        <taxon>Chrysomeloidea</taxon>
        <taxon>Chrysomelidae</taxon>
        <taxon>Galerucinae</taxon>
        <taxon>Diabroticina</taxon>
        <taxon>Diabroticites</taxon>
        <taxon>Diabrotica</taxon>
    </lineage>
</organism>
<evidence type="ECO:0000259" key="10">
    <source>
        <dbReference type="PROSITE" id="PS50259"/>
    </source>
</evidence>
<dbReference type="PANTHER" id="PTHR10519">
    <property type="entry name" value="GABA-B RECEPTOR"/>
    <property type="match status" value="1"/>
</dbReference>
<reference evidence="11" key="1">
    <citation type="submission" date="2025-08" db="UniProtKB">
        <authorList>
            <consortium name="RefSeq"/>
        </authorList>
    </citation>
    <scope>IDENTIFICATION</scope>
    <source>
        <tissue evidence="11">Whole insect</tissue>
    </source>
</reference>
<dbReference type="CDD" id="cd06366">
    <property type="entry name" value="PBP1_GABAb_receptor"/>
    <property type="match status" value="1"/>
</dbReference>
<evidence type="ECO:0000256" key="5">
    <source>
        <dbReference type="ARBA" id="ARBA00023136"/>
    </source>
</evidence>